<protein>
    <recommendedName>
        <fullName evidence="12">lytic cellulose monooxygenase (C4-dehydrogenating)</fullName>
        <ecNumber evidence="12">1.14.99.56</ecNumber>
    </recommendedName>
</protein>
<evidence type="ECO:0000259" key="14">
    <source>
        <dbReference type="Pfam" id="PF03443"/>
    </source>
</evidence>
<evidence type="ECO:0000256" key="2">
    <source>
        <dbReference type="ARBA" id="ARBA00022723"/>
    </source>
</evidence>
<evidence type="ECO:0000256" key="8">
    <source>
        <dbReference type="ARBA" id="ARBA00023277"/>
    </source>
</evidence>
<keyword evidence="15" id="KW-0378">Hydrolase</keyword>
<evidence type="ECO:0000256" key="3">
    <source>
        <dbReference type="ARBA" id="ARBA00023001"/>
    </source>
</evidence>
<evidence type="ECO:0000313" key="16">
    <source>
        <dbReference type="Proteomes" id="UP000027073"/>
    </source>
</evidence>
<dbReference type="EMBL" id="KL198006">
    <property type="protein sequence ID" value="KDQ31412.1"/>
    <property type="molecule type" value="Genomic_DNA"/>
</dbReference>
<evidence type="ECO:0000256" key="13">
    <source>
        <dbReference type="SAM" id="SignalP"/>
    </source>
</evidence>
<feature type="chain" id="PRO_5001642879" description="lytic cellulose monooxygenase (C4-dehydrogenating)" evidence="13">
    <location>
        <begin position="21"/>
        <end position="252"/>
    </location>
</feature>
<comment type="catalytic activity">
    <reaction evidence="11">
        <text>[(1-&gt;4)-beta-D-glucosyl]n+m + reduced acceptor + O2 = 4-dehydro-beta-D-glucosyl-[(1-&gt;4)-beta-D-glucosyl]n-1 + [(1-&gt;4)-beta-D-glucosyl]m + acceptor + H2O.</text>
        <dbReference type="EC" id="1.14.99.56"/>
    </reaction>
</comment>
<dbReference type="Gene3D" id="2.70.50.70">
    <property type="match status" value="1"/>
</dbReference>
<gene>
    <name evidence="15" type="ORF">PLEOSDRAFT_166612</name>
</gene>
<sequence length="252" mass="26771">MMKIALGLATLFATLNTVVGHGYVQEITTGSSSYTGYLPYSDPYYNPPPQRIVRKIPGNGPVTDVASIDVQCNGWSDGGAPGSTPAPIFATVAAGSQVHLNWTTWPDSHMGPMITYMALAPSDITNWSPGSSAVWFKVHEAGKTADGKWAATDILTENNSIYTFTIPPKLKPGQYIIRHEIIALHSAFAYPGAQFYPSCIQVQVTGSGTAFPTSFVSFPGAYTPSTPGIVFDAYQTTGAYPIPGPAVWTGGN</sequence>
<dbReference type="GO" id="GO:0004497">
    <property type="term" value="F:monooxygenase activity"/>
    <property type="evidence" value="ECO:0007669"/>
    <property type="project" value="UniProtKB-KW"/>
</dbReference>
<keyword evidence="9" id="KW-0624">Polysaccharide degradation</keyword>
<dbReference type="InterPro" id="IPR049892">
    <property type="entry name" value="AA9"/>
</dbReference>
<dbReference type="PANTHER" id="PTHR33353:SF6">
    <property type="entry name" value="ENDOGLUCANASE IV"/>
    <property type="match status" value="1"/>
</dbReference>
<evidence type="ECO:0000256" key="7">
    <source>
        <dbReference type="ARBA" id="ARBA00023157"/>
    </source>
</evidence>
<keyword evidence="5" id="KW-0186">Copper</keyword>
<evidence type="ECO:0000256" key="1">
    <source>
        <dbReference type="ARBA" id="ARBA00001973"/>
    </source>
</evidence>
<evidence type="ECO:0000313" key="15">
    <source>
        <dbReference type="EMBL" id="KDQ31412.1"/>
    </source>
</evidence>
<dbReference type="STRING" id="1137138.A0A067P4T8"/>
<dbReference type="InParanoid" id="A0A067P4T8"/>
<dbReference type="InterPro" id="IPR005103">
    <property type="entry name" value="AA9_LPMO"/>
</dbReference>
<evidence type="ECO:0000256" key="6">
    <source>
        <dbReference type="ARBA" id="ARBA00023033"/>
    </source>
</evidence>
<keyword evidence="13" id="KW-0732">Signal</keyword>
<evidence type="ECO:0000256" key="10">
    <source>
        <dbReference type="ARBA" id="ARBA00044502"/>
    </source>
</evidence>
<comment type="cofactor">
    <cofactor evidence="1">
        <name>Cu(2+)</name>
        <dbReference type="ChEBI" id="CHEBI:29036"/>
    </cofactor>
</comment>
<reference evidence="16" key="1">
    <citation type="journal article" date="2014" name="Proc. Natl. Acad. Sci. U.S.A.">
        <title>Extensive sampling of basidiomycete genomes demonstrates inadequacy of the white-rot/brown-rot paradigm for wood decay fungi.</title>
        <authorList>
            <person name="Riley R."/>
            <person name="Salamov A.A."/>
            <person name="Brown D.W."/>
            <person name="Nagy L.G."/>
            <person name="Floudas D."/>
            <person name="Held B.W."/>
            <person name="Levasseur A."/>
            <person name="Lombard V."/>
            <person name="Morin E."/>
            <person name="Otillar R."/>
            <person name="Lindquist E.A."/>
            <person name="Sun H."/>
            <person name="LaButti K.M."/>
            <person name="Schmutz J."/>
            <person name="Jabbour D."/>
            <person name="Luo H."/>
            <person name="Baker S.E."/>
            <person name="Pisabarro A.G."/>
            <person name="Walton J.D."/>
            <person name="Blanchette R.A."/>
            <person name="Henrissat B."/>
            <person name="Martin F."/>
            <person name="Cullen D."/>
            <person name="Hibbett D.S."/>
            <person name="Grigoriev I.V."/>
        </authorList>
    </citation>
    <scope>NUCLEOTIDE SEQUENCE [LARGE SCALE GENOMIC DNA]</scope>
    <source>
        <strain evidence="16">PC15</strain>
    </source>
</reference>
<evidence type="ECO:0000256" key="5">
    <source>
        <dbReference type="ARBA" id="ARBA00023008"/>
    </source>
</evidence>
<feature type="signal peptide" evidence="13">
    <location>
        <begin position="1"/>
        <end position="20"/>
    </location>
</feature>
<dbReference type="GO" id="GO:0046872">
    <property type="term" value="F:metal ion binding"/>
    <property type="evidence" value="ECO:0007669"/>
    <property type="project" value="UniProtKB-KW"/>
</dbReference>
<dbReference type="AlphaFoldDB" id="A0A067P4T8"/>
<dbReference type="HOGENOM" id="CLU_031730_1_1_1"/>
<dbReference type="Proteomes" id="UP000027073">
    <property type="component" value="Unassembled WGS sequence"/>
</dbReference>
<evidence type="ECO:0000256" key="4">
    <source>
        <dbReference type="ARBA" id="ARBA00023002"/>
    </source>
</evidence>
<comment type="similarity">
    <text evidence="10">Belongs to the polysaccharide monooxygenase AA9 family.</text>
</comment>
<dbReference type="GO" id="GO:0030245">
    <property type="term" value="P:cellulose catabolic process"/>
    <property type="evidence" value="ECO:0007669"/>
    <property type="project" value="UniProtKB-KW"/>
</dbReference>
<organism evidence="15 16">
    <name type="scientific">Pleurotus ostreatus (strain PC15)</name>
    <name type="common">Oyster mushroom</name>
    <dbReference type="NCBI Taxonomy" id="1137138"/>
    <lineage>
        <taxon>Eukaryota</taxon>
        <taxon>Fungi</taxon>
        <taxon>Dikarya</taxon>
        <taxon>Basidiomycota</taxon>
        <taxon>Agaricomycotina</taxon>
        <taxon>Agaricomycetes</taxon>
        <taxon>Agaricomycetidae</taxon>
        <taxon>Agaricales</taxon>
        <taxon>Pleurotineae</taxon>
        <taxon>Pleurotaceae</taxon>
        <taxon>Pleurotus</taxon>
    </lineage>
</organism>
<keyword evidence="7" id="KW-1015">Disulfide bond</keyword>
<keyword evidence="3" id="KW-0136">Cellulose degradation</keyword>
<feature type="domain" description="Auxiliary Activity family 9 catalytic" evidence="14">
    <location>
        <begin position="21"/>
        <end position="236"/>
    </location>
</feature>
<evidence type="ECO:0000256" key="11">
    <source>
        <dbReference type="ARBA" id="ARBA00045077"/>
    </source>
</evidence>
<keyword evidence="2" id="KW-0479">Metal-binding</keyword>
<keyword evidence="8" id="KW-0119">Carbohydrate metabolism</keyword>
<dbReference type="OrthoDB" id="4849160at2759"/>
<accession>A0A067P4T8</accession>
<dbReference type="VEuPathDB" id="FungiDB:PLEOSDRAFT_166612"/>
<dbReference type="PANTHER" id="PTHR33353">
    <property type="entry name" value="PUTATIVE (AFU_ORTHOLOGUE AFUA_1G12560)-RELATED"/>
    <property type="match status" value="1"/>
</dbReference>
<keyword evidence="4" id="KW-0560">Oxidoreductase</keyword>
<dbReference type="Pfam" id="PF03443">
    <property type="entry name" value="AA9"/>
    <property type="match status" value="1"/>
</dbReference>
<evidence type="ECO:0000256" key="12">
    <source>
        <dbReference type="ARBA" id="ARBA00047174"/>
    </source>
</evidence>
<name>A0A067P4T8_PLEO1</name>
<evidence type="ECO:0000256" key="9">
    <source>
        <dbReference type="ARBA" id="ARBA00023326"/>
    </source>
</evidence>
<proteinExistence type="inferred from homology"/>
<dbReference type="CDD" id="cd21175">
    <property type="entry name" value="LPMO_AA9"/>
    <property type="match status" value="1"/>
</dbReference>
<dbReference type="GO" id="GO:0016787">
    <property type="term" value="F:hydrolase activity"/>
    <property type="evidence" value="ECO:0007669"/>
    <property type="project" value="UniProtKB-KW"/>
</dbReference>
<dbReference type="EC" id="1.14.99.56" evidence="12"/>
<keyword evidence="6" id="KW-0503">Monooxygenase</keyword>